<protein>
    <recommendedName>
        <fullName evidence="3">RING-type domain-containing protein</fullName>
    </recommendedName>
</protein>
<name>A0AAD3CDR7_9STRA</name>
<keyword evidence="1" id="KW-0479">Metal-binding</keyword>
<dbReference type="PANTHER" id="PTHR22996:SF0">
    <property type="entry name" value="RE60872P-RELATED"/>
    <property type="match status" value="1"/>
</dbReference>
<comment type="caution">
    <text evidence="4">The sequence shown here is derived from an EMBL/GenBank/DDBJ whole genome shotgun (WGS) entry which is preliminary data.</text>
</comment>
<organism evidence="4 5">
    <name type="scientific">Chaetoceros tenuissimus</name>
    <dbReference type="NCBI Taxonomy" id="426638"/>
    <lineage>
        <taxon>Eukaryota</taxon>
        <taxon>Sar</taxon>
        <taxon>Stramenopiles</taxon>
        <taxon>Ochrophyta</taxon>
        <taxon>Bacillariophyta</taxon>
        <taxon>Coscinodiscophyceae</taxon>
        <taxon>Chaetocerotophycidae</taxon>
        <taxon>Chaetocerotales</taxon>
        <taxon>Chaetocerotaceae</taxon>
        <taxon>Chaetoceros</taxon>
    </lineage>
</organism>
<dbReference type="AlphaFoldDB" id="A0AAD3CDR7"/>
<evidence type="ECO:0000313" key="5">
    <source>
        <dbReference type="Proteomes" id="UP001054902"/>
    </source>
</evidence>
<dbReference type="Gene3D" id="3.30.40.10">
    <property type="entry name" value="Zinc/RING finger domain, C3HC4 (zinc finger)"/>
    <property type="match status" value="1"/>
</dbReference>
<keyword evidence="1" id="KW-0863">Zinc-finger</keyword>
<dbReference type="GO" id="GO:0061630">
    <property type="term" value="F:ubiquitin protein ligase activity"/>
    <property type="evidence" value="ECO:0007669"/>
    <property type="project" value="UniProtKB-EC"/>
</dbReference>
<keyword evidence="1" id="KW-0862">Zinc</keyword>
<feature type="domain" description="RING-type" evidence="3">
    <location>
        <begin position="411"/>
        <end position="450"/>
    </location>
</feature>
<keyword evidence="5" id="KW-1185">Reference proteome</keyword>
<evidence type="ECO:0000313" key="4">
    <source>
        <dbReference type="EMBL" id="GFH43916.1"/>
    </source>
</evidence>
<evidence type="ECO:0000256" key="2">
    <source>
        <dbReference type="SAM" id="Coils"/>
    </source>
</evidence>
<dbReference type="EMBL" id="BLLK01000019">
    <property type="protein sequence ID" value="GFH43916.1"/>
    <property type="molecule type" value="Genomic_DNA"/>
</dbReference>
<dbReference type="PROSITE" id="PS50089">
    <property type="entry name" value="ZF_RING_2"/>
    <property type="match status" value="1"/>
</dbReference>
<dbReference type="PANTHER" id="PTHR22996">
    <property type="entry name" value="MAHOGUNIN"/>
    <property type="match status" value="1"/>
</dbReference>
<dbReference type="Proteomes" id="UP001054902">
    <property type="component" value="Unassembled WGS sequence"/>
</dbReference>
<dbReference type="InterPro" id="IPR045194">
    <property type="entry name" value="MGRN1/RNF157-like"/>
</dbReference>
<accession>A0AAD3CDR7</accession>
<feature type="coiled-coil region" evidence="2">
    <location>
        <begin position="245"/>
        <end position="390"/>
    </location>
</feature>
<dbReference type="GO" id="GO:0016567">
    <property type="term" value="P:protein ubiquitination"/>
    <property type="evidence" value="ECO:0007669"/>
    <property type="project" value="TreeGrafter"/>
</dbReference>
<dbReference type="SUPFAM" id="SSF57850">
    <property type="entry name" value="RING/U-box"/>
    <property type="match status" value="1"/>
</dbReference>
<gene>
    <name evidence="4" type="ORF">CTEN210_00390</name>
</gene>
<keyword evidence="2" id="KW-0175">Coiled coil</keyword>
<sequence length="464" mass="54236">MSSRPERIRGSIGERIRVILVDDGDEWLLILNKDNGERKWQSQSWKDIPSAVSKQINNCIKKDRKVTNVDFNSEGAWYIEAEKYDGTGAHHWWGGTNAPIEDWVENKDSIQIYLGTDEDYYYGGKEETNVLIERGHGFEYSKNLPRQLKDCLKDCNKRRGIINFIRLFDENKYFISHDRGTEWDLGNRHIDDTLQESTENVHDIALANDGSWIIINDDGFESSNGIDKSLIKAIENFYSDQRRWMRERKAEIRDYDKEQSRLAEEARERSQREARLQREREELERRQRAEIEARLQREMDELQRREREVREAAEARRRAIEAEIARQARRRAIEAEILARQAAIEREKLKQQSIFQKALINRVTEEANDIAEAERNIEKRKQSLKQTLEIIPESARPKISVEHGNSSKNVCVVCQDENAVMAIVPCGHMCLCAECSSSIMTNDKKCPLCRIAIREIMKIYFGNN</sequence>
<proteinExistence type="predicted"/>
<evidence type="ECO:0000256" key="1">
    <source>
        <dbReference type="PROSITE-ProRule" id="PRU00175"/>
    </source>
</evidence>
<evidence type="ECO:0000259" key="3">
    <source>
        <dbReference type="PROSITE" id="PS50089"/>
    </source>
</evidence>
<dbReference type="InterPro" id="IPR013083">
    <property type="entry name" value="Znf_RING/FYVE/PHD"/>
</dbReference>
<reference evidence="4 5" key="1">
    <citation type="journal article" date="2021" name="Sci. Rep.">
        <title>The genome of the diatom Chaetoceros tenuissimus carries an ancient integrated fragment of an extant virus.</title>
        <authorList>
            <person name="Hongo Y."/>
            <person name="Kimura K."/>
            <person name="Takaki Y."/>
            <person name="Yoshida Y."/>
            <person name="Baba S."/>
            <person name="Kobayashi G."/>
            <person name="Nagasaki K."/>
            <person name="Hano T."/>
            <person name="Tomaru Y."/>
        </authorList>
    </citation>
    <scope>NUCLEOTIDE SEQUENCE [LARGE SCALE GENOMIC DNA]</scope>
    <source>
        <strain evidence="4 5">NIES-3715</strain>
    </source>
</reference>
<dbReference type="InterPro" id="IPR001841">
    <property type="entry name" value="Znf_RING"/>
</dbReference>
<dbReference type="Pfam" id="PF13920">
    <property type="entry name" value="zf-C3HC4_3"/>
    <property type="match status" value="1"/>
</dbReference>
<dbReference type="GO" id="GO:0008270">
    <property type="term" value="F:zinc ion binding"/>
    <property type="evidence" value="ECO:0007669"/>
    <property type="project" value="UniProtKB-KW"/>
</dbReference>